<dbReference type="RefSeq" id="WP_246264147.1">
    <property type="nucleotide sequence ID" value="NZ_BAAAHM010000017.1"/>
</dbReference>
<feature type="compositionally biased region" description="Low complexity" evidence="1">
    <location>
        <begin position="21"/>
        <end position="40"/>
    </location>
</feature>
<name>A0A5M3XBP4_9ACTN</name>
<dbReference type="AlphaFoldDB" id="A0A5M3XBP4"/>
<proteinExistence type="predicted"/>
<feature type="region of interest" description="Disordered" evidence="1">
    <location>
        <begin position="1"/>
        <end position="40"/>
    </location>
</feature>
<reference evidence="2 3" key="1">
    <citation type="submission" date="2019-10" db="EMBL/GenBank/DDBJ databases">
        <title>Whole genome shotgun sequence of Acrocarpospora pleiomorpha NBRC 16267.</title>
        <authorList>
            <person name="Ichikawa N."/>
            <person name="Kimura A."/>
            <person name="Kitahashi Y."/>
            <person name="Komaki H."/>
            <person name="Oguchi A."/>
        </authorList>
    </citation>
    <scope>NUCLEOTIDE SEQUENCE [LARGE SCALE GENOMIC DNA]</scope>
    <source>
        <strain evidence="2 3">NBRC 16267</strain>
    </source>
</reference>
<evidence type="ECO:0000313" key="3">
    <source>
        <dbReference type="Proteomes" id="UP000377595"/>
    </source>
</evidence>
<comment type="caution">
    <text evidence="2">The sequence shown here is derived from an EMBL/GenBank/DDBJ whole genome shotgun (WGS) entry which is preliminary data.</text>
</comment>
<evidence type="ECO:0000313" key="2">
    <source>
        <dbReference type="EMBL" id="GES18182.1"/>
    </source>
</evidence>
<dbReference type="InterPro" id="IPR038556">
    <property type="entry name" value="TAC_Gp13-like_sf"/>
</dbReference>
<evidence type="ECO:0000256" key="1">
    <source>
        <dbReference type="SAM" id="MobiDB-lite"/>
    </source>
</evidence>
<protein>
    <recommendedName>
        <fullName evidence="4">Tail assembly chaperone</fullName>
    </recommendedName>
</protein>
<evidence type="ECO:0008006" key="4">
    <source>
        <dbReference type="Google" id="ProtNLM"/>
    </source>
</evidence>
<keyword evidence="3" id="KW-1185">Reference proteome</keyword>
<gene>
    <name evidence="2" type="ORF">Aple_010770</name>
</gene>
<dbReference type="Gene3D" id="3.30.2220.20">
    <property type="entry name" value="Phage tail assembly chaperone gp13-like"/>
    <property type="match status" value="1"/>
</dbReference>
<sequence>MTHPTHNQPYGNQPYGSAGTEEAAPPAAAPAEAAPPAAAARPALLTAGQIMATDDRAYEDVPVPEWGGTVRVRSLTGTERDRFEQSLVGKNNQLRNENFRAKLAQLTLVDELGQLLFSKDQISALGRKSSAALARVVEVASKLSGLSEDDLEELEGE</sequence>
<organism evidence="2 3">
    <name type="scientific">Acrocarpospora pleiomorpha</name>
    <dbReference type="NCBI Taxonomy" id="90975"/>
    <lineage>
        <taxon>Bacteria</taxon>
        <taxon>Bacillati</taxon>
        <taxon>Actinomycetota</taxon>
        <taxon>Actinomycetes</taxon>
        <taxon>Streptosporangiales</taxon>
        <taxon>Streptosporangiaceae</taxon>
        <taxon>Acrocarpospora</taxon>
    </lineage>
</organism>
<accession>A0A5M3XBP4</accession>
<dbReference type="EMBL" id="BLAF01000006">
    <property type="protein sequence ID" value="GES18182.1"/>
    <property type="molecule type" value="Genomic_DNA"/>
</dbReference>
<feature type="compositionally biased region" description="Polar residues" evidence="1">
    <location>
        <begin position="1"/>
        <end position="15"/>
    </location>
</feature>
<dbReference type="Proteomes" id="UP000377595">
    <property type="component" value="Unassembled WGS sequence"/>
</dbReference>